<sequence>MRIAHLTITAKFDEILVGWASRPPQKYNMLIISAKSGQLGNRLLLFANFIAWAIEHNLTVLNPAFDEYAEFFVGTAGDFLCCYPPPYFTAAGNNFVRSKYYNFIKYLSKKKILKTQEITRKQPFSWLKYQDIEPIKHGSIVCFQGWLFRDGWFVEDVPKLHQHADPIRAYFEPLERYRINVDRLILNLKNNSDMLVGIHIRQGDYAQHQKGRYFYTTEQYLEVMNSVVRLFDGKTIKFLICSNIPQNPSLFDNFNCGFGSRHLIEDMYALAECDYVVGPPSSYTMWASFYGDKPLYMIRNVNKTINLKDFVHFYEWQGIFHGRDDWSESFWEWTH</sequence>
<keyword evidence="2" id="KW-0808">Transferase</keyword>
<proteinExistence type="predicted"/>
<accession>A0A6J4PL97</accession>
<dbReference type="Gene3D" id="3.40.50.11350">
    <property type="match status" value="1"/>
</dbReference>
<evidence type="ECO:0000256" key="1">
    <source>
        <dbReference type="ARBA" id="ARBA00022676"/>
    </source>
</evidence>
<dbReference type="AlphaFoldDB" id="A0A6J4PL97"/>
<name>A0A6J4PL97_9CYAN</name>
<organism evidence="3">
    <name type="scientific">uncultured Microcoleus sp</name>
    <dbReference type="NCBI Taxonomy" id="259945"/>
    <lineage>
        <taxon>Bacteria</taxon>
        <taxon>Bacillati</taxon>
        <taxon>Cyanobacteriota</taxon>
        <taxon>Cyanophyceae</taxon>
        <taxon>Oscillatoriophycideae</taxon>
        <taxon>Oscillatoriales</taxon>
        <taxon>Microcoleaceae</taxon>
        <taxon>Microcoleus</taxon>
        <taxon>environmental samples</taxon>
    </lineage>
</organism>
<evidence type="ECO:0000313" key="3">
    <source>
        <dbReference type="EMBL" id="CAA9417731.1"/>
    </source>
</evidence>
<gene>
    <name evidence="3" type="ORF">AVDCRST_MAG84-6955</name>
</gene>
<dbReference type="EMBL" id="CADCTZ010001790">
    <property type="protein sequence ID" value="CAA9417731.1"/>
    <property type="molecule type" value="Genomic_DNA"/>
</dbReference>
<evidence type="ECO:0000256" key="2">
    <source>
        <dbReference type="ARBA" id="ARBA00022679"/>
    </source>
</evidence>
<dbReference type="GO" id="GO:0005975">
    <property type="term" value="P:carbohydrate metabolic process"/>
    <property type="evidence" value="ECO:0007669"/>
    <property type="project" value="InterPro"/>
</dbReference>
<keyword evidence="1" id="KW-0328">Glycosyltransferase</keyword>
<protein>
    <recommendedName>
        <fullName evidence="4">Glycosyl transferase family 11</fullName>
    </recommendedName>
</protein>
<evidence type="ECO:0008006" key="4">
    <source>
        <dbReference type="Google" id="ProtNLM"/>
    </source>
</evidence>
<dbReference type="GO" id="GO:0008107">
    <property type="term" value="F:galactoside 2-alpha-L-fucosyltransferase activity"/>
    <property type="evidence" value="ECO:0007669"/>
    <property type="project" value="InterPro"/>
</dbReference>
<dbReference type="InterPro" id="IPR002516">
    <property type="entry name" value="Glyco_trans_11"/>
</dbReference>
<dbReference type="PANTHER" id="PTHR11927:SF9">
    <property type="entry name" value="L-FUCOSYLTRANSFERASE"/>
    <property type="match status" value="1"/>
</dbReference>
<dbReference type="PANTHER" id="PTHR11927">
    <property type="entry name" value="GALACTOSIDE 2-L-FUCOSYLTRANSFERASE"/>
    <property type="match status" value="1"/>
</dbReference>
<reference evidence="3" key="1">
    <citation type="submission" date="2020-02" db="EMBL/GenBank/DDBJ databases">
        <authorList>
            <person name="Meier V. D."/>
        </authorList>
    </citation>
    <scope>NUCLEOTIDE SEQUENCE</scope>
    <source>
        <strain evidence="3">AVDCRST_MAG84</strain>
    </source>
</reference>
<dbReference type="GO" id="GO:0016020">
    <property type="term" value="C:membrane"/>
    <property type="evidence" value="ECO:0007669"/>
    <property type="project" value="InterPro"/>
</dbReference>